<dbReference type="InterPro" id="IPR036457">
    <property type="entry name" value="PPM-type-like_dom_sf"/>
</dbReference>
<feature type="domain" description="PPM-type phosphatase" evidence="2">
    <location>
        <begin position="267"/>
        <end position="520"/>
    </location>
</feature>
<dbReference type="PROSITE" id="PS51746">
    <property type="entry name" value="PPM_2"/>
    <property type="match status" value="1"/>
</dbReference>
<dbReference type="NCBIfam" id="NF045510">
    <property type="entry name" value="4Cys_prefix_kin"/>
    <property type="match status" value="1"/>
</dbReference>
<dbReference type="SMART" id="SM00332">
    <property type="entry name" value="PP2Cc"/>
    <property type="match status" value="1"/>
</dbReference>
<evidence type="ECO:0000259" key="2">
    <source>
        <dbReference type="PROSITE" id="PS51746"/>
    </source>
</evidence>
<dbReference type="Gene3D" id="3.60.40.10">
    <property type="entry name" value="PPM-type phosphatase domain"/>
    <property type="match status" value="1"/>
</dbReference>
<reference evidence="3" key="2">
    <citation type="journal article" date="2019" name="Genome Biol. Evol.">
        <title>Day and night: Metabolic profiles and evolutionary relationships of six axenic non-marine cyanobacteria.</title>
        <authorList>
            <person name="Will S.E."/>
            <person name="Henke P."/>
            <person name="Boedeker C."/>
            <person name="Huang S."/>
            <person name="Brinkmann H."/>
            <person name="Rohde M."/>
            <person name="Jarek M."/>
            <person name="Friedl T."/>
            <person name="Seufert S."/>
            <person name="Schumacher M."/>
            <person name="Overmann J."/>
            <person name="Neumann-Schaal M."/>
            <person name="Petersen J."/>
        </authorList>
    </citation>
    <scope>NUCLEOTIDE SEQUENCE [LARGE SCALE GENOMIC DNA]</scope>
    <source>
        <strain evidence="3">PCC 7102</strain>
    </source>
</reference>
<dbReference type="Proteomes" id="UP000271624">
    <property type="component" value="Unassembled WGS sequence"/>
</dbReference>
<keyword evidence="1" id="KW-1133">Transmembrane helix</keyword>
<evidence type="ECO:0000256" key="1">
    <source>
        <dbReference type="SAM" id="Phobius"/>
    </source>
</evidence>
<keyword evidence="1" id="KW-0812">Transmembrane</keyword>
<protein>
    <recommendedName>
        <fullName evidence="2">PPM-type phosphatase domain-containing protein</fullName>
    </recommendedName>
</protein>
<dbReference type="SUPFAM" id="SSF81606">
    <property type="entry name" value="PP2C-like"/>
    <property type="match status" value="1"/>
</dbReference>
<name>A0A433VUD7_9CYAN</name>
<dbReference type="AlphaFoldDB" id="A0A433VUD7"/>
<proteinExistence type="predicted"/>
<feature type="transmembrane region" description="Helical" evidence="1">
    <location>
        <begin position="607"/>
        <end position="629"/>
    </location>
</feature>
<keyword evidence="4" id="KW-1185">Reference proteome</keyword>
<dbReference type="InterPro" id="IPR001932">
    <property type="entry name" value="PPM-type_phosphatase-like_dom"/>
</dbReference>
<dbReference type="OrthoDB" id="500607at2"/>
<accession>A0A433VUD7</accession>
<evidence type="ECO:0000313" key="3">
    <source>
        <dbReference type="EMBL" id="RUT09635.1"/>
    </source>
</evidence>
<dbReference type="Pfam" id="PF13672">
    <property type="entry name" value="PP2C_2"/>
    <property type="match status" value="1"/>
</dbReference>
<dbReference type="RefSeq" id="WP_127077887.1">
    <property type="nucleotide sequence ID" value="NZ_RSCL01000001.1"/>
</dbReference>
<keyword evidence="1" id="KW-0472">Membrane</keyword>
<sequence>MISTSSIIDCINPACTAPRNPVGNRECAACQTPLVYKYVWAAGEEARKVPVNEIVADRYEVVAPSIWLDTKPGVVDTEISVESTVYSKLYSHHLHIPQVYDLIGTSKIVLLENVPIDNNGKLTSAIDDAWEQATAVRQVYWLWQILQLWEPLSVNNLSGSLLVSNNLRVTGWRLRLLELITAPASIQQLGTHWQHLVLTAHPSIRDQLESIVKQITQYESVDIKNIQIQLNHLLLSAASEQPLSIKTAGATHPGAQLKQNEDACFPSSGDIEDSQSVRVSIVCDGIGGHEGGEVASQLAVQSVKLQVRALKAEVALSNEPVPPDLLMSQLEASLRVVNNLICNANDQQHRSGKQRMGTTLVMALQVAQTIQTPMGWDAENSHELYIASIGDSRAYWITRDGYQQLTLDDDIAAREVRNGRSLYRKALSRADAGALTQALGTKEAQNLHFSIQRFIIEEDGLLVLCSDGFSDNNLVERTWQSFAPAVLNGYMTVSEAVDAWINKANQINGHDNISLVLNYCHVSPDYVSATSQTPLHIFDNVHEEADKETQELVDVITIQAESDNTQELDSDSQPPLDLELPLEAPVVNGVETPPLKNKRSSRRRFPLVWLVSLTLLLLVGSSVGLFVWWRYSPKTFNSLCRQLPITVQRVCPNRK</sequence>
<organism evidence="3 4">
    <name type="scientific">Dulcicalothrix desertica PCC 7102</name>
    <dbReference type="NCBI Taxonomy" id="232991"/>
    <lineage>
        <taxon>Bacteria</taxon>
        <taxon>Bacillati</taxon>
        <taxon>Cyanobacteriota</taxon>
        <taxon>Cyanophyceae</taxon>
        <taxon>Nostocales</taxon>
        <taxon>Calotrichaceae</taxon>
        <taxon>Dulcicalothrix</taxon>
    </lineage>
</organism>
<comment type="caution">
    <text evidence="3">The sequence shown here is derived from an EMBL/GenBank/DDBJ whole genome shotgun (WGS) entry which is preliminary data.</text>
</comment>
<evidence type="ECO:0000313" key="4">
    <source>
        <dbReference type="Proteomes" id="UP000271624"/>
    </source>
</evidence>
<reference evidence="3" key="1">
    <citation type="submission" date="2018-12" db="EMBL/GenBank/DDBJ databases">
        <authorList>
            <person name="Will S."/>
            <person name="Neumann-Schaal M."/>
            <person name="Henke P."/>
        </authorList>
    </citation>
    <scope>NUCLEOTIDE SEQUENCE</scope>
    <source>
        <strain evidence="3">PCC 7102</strain>
    </source>
</reference>
<dbReference type="SMART" id="SM00331">
    <property type="entry name" value="PP2C_SIG"/>
    <property type="match status" value="1"/>
</dbReference>
<dbReference type="CDD" id="cd00143">
    <property type="entry name" value="PP2Cc"/>
    <property type="match status" value="1"/>
</dbReference>
<dbReference type="EMBL" id="RSCL01000001">
    <property type="protein sequence ID" value="RUT09635.1"/>
    <property type="molecule type" value="Genomic_DNA"/>
</dbReference>
<gene>
    <name evidence="3" type="ORF">DSM106972_001300</name>
</gene>